<dbReference type="PANTHER" id="PTHR30075:SF2">
    <property type="entry name" value="GLYCINE--TRNA LIGASE, CHLOROPLASTIC_MITOCHONDRIAL 2"/>
    <property type="match status" value="1"/>
</dbReference>
<evidence type="ECO:0000256" key="7">
    <source>
        <dbReference type="ARBA" id="ARBA00022917"/>
    </source>
</evidence>
<keyword evidence="8 10" id="KW-0030">Aminoacyl-tRNA synthetase</keyword>
<comment type="similarity">
    <text evidence="2 10">Belongs to the class-II aminoacyl-tRNA synthetase family.</text>
</comment>
<evidence type="ECO:0000313" key="13">
    <source>
        <dbReference type="Proteomes" id="UP000002030"/>
    </source>
</evidence>
<keyword evidence="7 10" id="KW-0648">Protein biosynthesis</keyword>
<dbReference type="InterPro" id="IPR015944">
    <property type="entry name" value="Gly-tRNA-synth_bsu"/>
</dbReference>
<dbReference type="EC" id="6.1.1.14" evidence="10"/>
<evidence type="ECO:0000256" key="4">
    <source>
        <dbReference type="ARBA" id="ARBA00022598"/>
    </source>
</evidence>
<proteinExistence type="inferred from homology"/>
<keyword evidence="6 10" id="KW-0067">ATP-binding</keyword>
<dbReference type="NCBIfam" id="TIGR00211">
    <property type="entry name" value="glyS"/>
    <property type="match status" value="1"/>
</dbReference>
<dbReference type="GO" id="GO:0005524">
    <property type="term" value="F:ATP binding"/>
    <property type="evidence" value="ECO:0007669"/>
    <property type="project" value="UniProtKB-UniRule"/>
</dbReference>
<dbReference type="GO" id="GO:0005829">
    <property type="term" value="C:cytosol"/>
    <property type="evidence" value="ECO:0007669"/>
    <property type="project" value="TreeGrafter"/>
</dbReference>
<dbReference type="eggNOG" id="COG0751">
    <property type="taxonomic scope" value="Bacteria"/>
</dbReference>
<dbReference type="PATRIC" id="fig|525903.6.peg.1060"/>
<dbReference type="InterPro" id="IPR006194">
    <property type="entry name" value="Gly-tRNA-synth_heterodimer"/>
</dbReference>
<evidence type="ECO:0000256" key="3">
    <source>
        <dbReference type="ARBA" id="ARBA00022490"/>
    </source>
</evidence>
<comment type="subunit">
    <text evidence="10">Tetramer of two alpha and two beta subunits.</text>
</comment>
<evidence type="ECO:0000256" key="5">
    <source>
        <dbReference type="ARBA" id="ARBA00022741"/>
    </source>
</evidence>
<name>D1B5K2_THEAS</name>
<dbReference type="OrthoDB" id="9775440at2"/>
<evidence type="ECO:0000259" key="11">
    <source>
        <dbReference type="SMART" id="SM00836"/>
    </source>
</evidence>
<comment type="catalytic activity">
    <reaction evidence="9 10">
        <text>tRNA(Gly) + glycine + ATP = glycyl-tRNA(Gly) + AMP + diphosphate</text>
        <dbReference type="Rhea" id="RHEA:16013"/>
        <dbReference type="Rhea" id="RHEA-COMP:9664"/>
        <dbReference type="Rhea" id="RHEA-COMP:9683"/>
        <dbReference type="ChEBI" id="CHEBI:30616"/>
        <dbReference type="ChEBI" id="CHEBI:33019"/>
        <dbReference type="ChEBI" id="CHEBI:57305"/>
        <dbReference type="ChEBI" id="CHEBI:78442"/>
        <dbReference type="ChEBI" id="CHEBI:78522"/>
        <dbReference type="ChEBI" id="CHEBI:456215"/>
        <dbReference type="EC" id="6.1.1.14"/>
    </reaction>
</comment>
<dbReference type="HOGENOM" id="CLU_007220_2_2_0"/>
<evidence type="ECO:0000313" key="12">
    <source>
        <dbReference type="EMBL" id="ACZ19293.1"/>
    </source>
</evidence>
<feature type="domain" description="DALR anticodon binding" evidence="11">
    <location>
        <begin position="584"/>
        <end position="678"/>
    </location>
</feature>
<organism evidence="12 13">
    <name type="scientific">Thermanaerovibrio acidaminovorans (strain ATCC 49978 / DSM 6589 / Su883)</name>
    <name type="common">Selenomonas acidaminovorans</name>
    <dbReference type="NCBI Taxonomy" id="525903"/>
    <lineage>
        <taxon>Bacteria</taxon>
        <taxon>Thermotogati</taxon>
        <taxon>Synergistota</taxon>
        <taxon>Synergistia</taxon>
        <taxon>Synergistales</taxon>
        <taxon>Synergistaceae</taxon>
        <taxon>Thermanaerovibrio</taxon>
    </lineage>
</organism>
<dbReference type="SUPFAM" id="SSF109604">
    <property type="entry name" value="HD-domain/PDEase-like"/>
    <property type="match status" value="1"/>
</dbReference>
<dbReference type="PRINTS" id="PR01045">
    <property type="entry name" value="TRNASYNTHGB"/>
</dbReference>
<sequence length="691" mass="77444">MGSFRDLLFEIGTEEIPASFLAFGLEEVKRLAKEELEAASLRYGAIESYGTPRRLALYVRDLAERQDDVEEEIRGPMWSQAFDPNGHPTKVAVGFAKSRGVEVDALEMRDVKGVPYAFAVVRREGQETSSLLPDILSRILHRLVFPKNMYWSDPSVRFARPIRWLVALWGDQVIPVTVGNVTSGRVSRGHRFLGKRAVEIRSAGEYLDALYGEFVIAHPGKRREKMLSAIASLENEMGGKVELDPDLVEENCNLVEYPVPFFGTFDASFLEMPQEVLCTTMKKHQRYFPVRDSKGNLAPCFVGVSNNQATLMQNVREGNERVLRARLSDASFFWDEDRKKGLASRVEALKNVVYQEKLGSVYDKVQSVRSVALWLGEQLGMVDKLNLLDRAALLSKADLVTSMVYEFPELQGVMGREYARCSGEAPEVALALYEQYLPRFAGDSLPSQPIGAVLGVAERAYTIVAIHHVGLEPTSSQDPHGLRRAARCINEILWGLDLDVAVDQLFLKVAEVLGADRPVVEKAMEFFRQRLLVQLRERGFSHGLVSLGVDCIWSRPLQALKLLEVLEGLKGEDWFGSLVTAAIRVRNILLKAKDERIASEMDGAEGVELELLNELRAVRPCLDEALGEFDWHQVARLLHRLEGPVRAFFDGVMVMDQDPEVRARRLGILKEAQGLFDLIGDFSNLKGEVKG</sequence>
<comment type="subcellular location">
    <subcellularLocation>
        <location evidence="1 10">Cytoplasm</location>
    </subcellularLocation>
</comment>
<dbReference type="Proteomes" id="UP000002030">
    <property type="component" value="Chromosome"/>
</dbReference>
<evidence type="ECO:0000256" key="2">
    <source>
        <dbReference type="ARBA" id="ARBA00008226"/>
    </source>
</evidence>
<dbReference type="EMBL" id="CP001818">
    <property type="protein sequence ID" value="ACZ19293.1"/>
    <property type="molecule type" value="Genomic_DNA"/>
</dbReference>
<dbReference type="GO" id="GO:0004814">
    <property type="term" value="F:arginine-tRNA ligase activity"/>
    <property type="evidence" value="ECO:0007669"/>
    <property type="project" value="InterPro"/>
</dbReference>
<dbReference type="GO" id="GO:0004820">
    <property type="term" value="F:glycine-tRNA ligase activity"/>
    <property type="evidence" value="ECO:0007669"/>
    <property type="project" value="UniProtKB-UniRule"/>
</dbReference>
<dbReference type="PROSITE" id="PS50861">
    <property type="entry name" value="AA_TRNA_LIGASE_II_GLYAB"/>
    <property type="match status" value="1"/>
</dbReference>
<dbReference type="STRING" id="525903.Taci_1061"/>
<dbReference type="GO" id="GO:0006426">
    <property type="term" value="P:glycyl-tRNA aminoacylation"/>
    <property type="evidence" value="ECO:0007669"/>
    <property type="project" value="UniProtKB-UniRule"/>
</dbReference>
<keyword evidence="4 10" id="KW-0436">Ligase</keyword>
<dbReference type="RefSeq" id="WP_012869808.1">
    <property type="nucleotide sequence ID" value="NC_013522.1"/>
</dbReference>
<dbReference type="InterPro" id="IPR008909">
    <property type="entry name" value="DALR_anticod-bd"/>
</dbReference>
<protein>
    <recommendedName>
        <fullName evidence="10">Glycine--tRNA ligase beta subunit</fullName>
        <ecNumber evidence="10">6.1.1.14</ecNumber>
    </recommendedName>
    <alternativeName>
        <fullName evidence="10">Glycyl-tRNA synthetase beta subunit</fullName>
        <shortName evidence="10">GlyRS</shortName>
    </alternativeName>
</protein>
<evidence type="ECO:0000256" key="6">
    <source>
        <dbReference type="ARBA" id="ARBA00022840"/>
    </source>
</evidence>
<dbReference type="PANTHER" id="PTHR30075">
    <property type="entry name" value="GLYCYL-TRNA SYNTHETASE"/>
    <property type="match status" value="1"/>
</dbReference>
<dbReference type="Pfam" id="PF02092">
    <property type="entry name" value="tRNA_synt_2f"/>
    <property type="match status" value="1"/>
</dbReference>
<reference evidence="12 13" key="1">
    <citation type="journal article" date="2009" name="Stand. Genomic Sci.">
        <title>Complete genome sequence of Thermanaerovibrio acidaminovorans type strain (Su883).</title>
        <authorList>
            <person name="Chovatia M."/>
            <person name="Sikorski J."/>
            <person name="Schroder M."/>
            <person name="Lapidus A."/>
            <person name="Nolan M."/>
            <person name="Tice H."/>
            <person name="Glavina Del Rio T."/>
            <person name="Copeland A."/>
            <person name="Cheng J.F."/>
            <person name="Lucas S."/>
            <person name="Chen F."/>
            <person name="Bruce D."/>
            <person name="Goodwin L."/>
            <person name="Pitluck S."/>
            <person name="Ivanova N."/>
            <person name="Mavromatis K."/>
            <person name="Ovchinnikova G."/>
            <person name="Pati A."/>
            <person name="Chen A."/>
            <person name="Palaniappan K."/>
            <person name="Land M."/>
            <person name="Hauser L."/>
            <person name="Chang Y.J."/>
            <person name="Jeffries C.D."/>
            <person name="Chain P."/>
            <person name="Saunders E."/>
            <person name="Detter J.C."/>
            <person name="Brettin T."/>
            <person name="Rohde M."/>
            <person name="Goker M."/>
            <person name="Spring S."/>
            <person name="Bristow J."/>
            <person name="Markowitz V."/>
            <person name="Hugenholtz P."/>
            <person name="Kyrpides N.C."/>
            <person name="Klenk H.P."/>
            <person name="Eisen J.A."/>
        </authorList>
    </citation>
    <scope>NUCLEOTIDE SEQUENCE [LARGE SCALE GENOMIC DNA]</scope>
    <source>
        <strain evidence="13">ATCC 49978 / DSM 6589 / Su883</strain>
    </source>
</reference>
<dbReference type="EnsemblBacteria" id="ACZ19293">
    <property type="protein sequence ID" value="ACZ19293"/>
    <property type="gene ID" value="Taci_1061"/>
</dbReference>
<evidence type="ECO:0000256" key="10">
    <source>
        <dbReference type="HAMAP-Rule" id="MF_00255"/>
    </source>
</evidence>
<keyword evidence="5 10" id="KW-0547">Nucleotide-binding</keyword>
<dbReference type="GO" id="GO:0006420">
    <property type="term" value="P:arginyl-tRNA aminoacylation"/>
    <property type="evidence" value="ECO:0007669"/>
    <property type="project" value="InterPro"/>
</dbReference>
<keyword evidence="3 10" id="KW-0963">Cytoplasm</keyword>
<evidence type="ECO:0000256" key="1">
    <source>
        <dbReference type="ARBA" id="ARBA00004496"/>
    </source>
</evidence>
<dbReference type="Pfam" id="PF05746">
    <property type="entry name" value="DALR_1"/>
    <property type="match status" value="1"/>
</dbReference>
<gene>
    <name evidence="10" type="primary">glyS</name>
    <name evidence="12" type="ordered locus">Taci_1061</name>
</gene>
<accession>D1B5K2</accession>
<dbReference type="KEGG" id="tai:Taci_1061"/>
<keyword evidence="13" id="KW-1185">Reference proteome</keyword>
<dbReference type="AlphaFoldDB" id="D1B5K2"/>
<dbReference type="HAMAP" id="MF_00255">
    <property type="entry name" value="Gly_tRNA_synth_beta"/>
    <property type="match status" value="1"/>
</dbReference>
<dbReference type="SMART" id="SM00836">
    <property type="entry name" value="DALR_1"/>
    <property type="match status" value="1"/>
</dbReference>
<evidence type="ECO:0000256" key="9">
    <source>
        <dbReference type="ARBA" id="ARBA00047937"/>
    </source>
</evidence>
<evidence type="ECO:0000256" key="8">
    <source>
        <dbReference type="ARBA" id="ARBA00023146"/>
    </source>
</evidence>